<keyword evidence="5" id="KW-0472">Membrane</keyword>
<comment type="function">
    <text evidence="1">Involved in DNA recombination.</text>
</comment>
<evidence type="ECO:0000256" key="1">
    <source>
        <dbReference type="ARBA" id="ARBA00003416"/>
    </source>
</evidence>
<evidence type="ECO:0000256" key="5">
    <source>
        <dbReference type="SAM" id="Phobius"/>
    </source>
</evidence>
<proteinExistence type="inferred from homology"/>
<comment type="caution">
    <text evidence="6">The sequence shown here is derived from an EMBL/GenBank/DDBJ whole genome shotgun (WGS) entry which is preliminary data.</text>
</comment>
<feature type="transmembrane region" description="Helical" evidence="5">
    <location>
        <begin position="6"/>
        <end position="25"/>
    </location>
</feature>
<sequence>MSSTLLILIVLILGALMVIVTISFLHKEPASERDPQGDALLLIQNQLGNFQAQLGDFMKTVDAKVGSSNKEMQQAVHMQFTESQNLIREINEQVERNLTSVAKEMTAANETSKQVLGITDQLQNLEKVLKHQKQRGNLGEAALELILSNILPPTAYKIQYQFKNGDAVDAVILTKDGYIPVDAKFSLDNYNRIVNETDEIRKEELEKDFRNDLKKRIDETAKYIRPEEGTLPFAFMFIPAEGIYYDLLINEVGSVKVNTRSLIDYASNEKKVIIVSPTTFSAYLQSVLYGFRAFKIEESAQLIIGRVEELRKHLTAYEEYMKKLGNALGTTVNHYNTAYKELKKVDKDVVKIAGETAGIDPLLIEKPIIEG</sequence>
<comment type="similarity">
    <text evidence="2">Belongs to the RmuC family.</text>
</comment>
<evidence type="ECO:0000313" key="6">
    <source>
        <dbReference type="EMBL" id="OIO30634.1"/>
    </source>
</evidence>
<evidence type="ECO:0000256" key="3">
    <source>
        <dbReference type="ARBA" id="ARBA00023054"/>
    </source>
</evidence>
<accession>A0A1J4V0D5</accession>
<dbReference type="Proteomes" id="UP000181992">
    <property type="component" value="Unassembled WGS sequence"/>
</dbReference>
<keyword evidence="4" id="KW-0233">DNA recombination</keyword>
<dbReference type="GO" id="GO:0006310">
    <property type="term" value="P:DNA recombination"/>
    <property type="evidence" value="ECO:0007669"/>
    <property type="project" value="UniProtKB-KW"/>
</dbReference>
<evidence type="ECO:0000313" key="7">
    <source>
        <dbReference type="Proteomes" id="UP000181992"/>
    </source>
</evidence>
<keyword evidence="3" id="KW-0175">Coiled coil</keyword>
<dbReference type="InterPro" id="IPR003798">
    <property type="entry name" value="DNA_recombination_RmuC"/>
</dbReference>
<organism evidence="6 7">
    <name type="scientific">Candidatus Nomurabacteria bacterium CG1_02_43_90</name>
    <dbReference type="NCBI Taxonomy" id="1805281"/>
    <lineage>
        <taxon>Bacteria</taxon>
        <taxon>Candidatus Nomuraibacteriota</taxon>
    </lineage>
</organism>
<dbReference type="AlphaFoldDB" id="A0A1J4V0D5"/>
<dbReference type="Pfam" id="PF02646">
    <property type="entry name" value="RmuC"/>
    <property type="match status" value="1"/>
</dbReference>
<dbReference type="PANTHER" id="PTHR30563">
    <property type="entry name" value="DNA RECOMBINATION PROTEIN RMUC"/>
    <property type="match status" value="1"/>
</dbReference>
<dbReference type="EMBL" id="MNVN01000015">
    <property type="protein sequence ID" value="OIO30634.1"/>
    <property type="molecule type" value="Genomic_DNA"/>
</dbReference>
<protein>
    <recommendedName>
        <fullName evidence="8">DNA recombination protein RmuC</fullName>
    </recommendedName>
</protein>
<dbReference type="PANTHER" id="PTHR30563:SF0">
    <property type="entry name" value="DNA RECOMBINATION PROTEIN RMUC"/>
    <property type="match status" value="1"/>
</dbReference>
<gene>
    <name evidence="6" type="ORF">AUJ77_02385</name>
</gene>
<name>A0A1J4V0D5_9BACT</name>
<keyword evidence="5" id="KW-0812">Transmembrane</keyword>
<dbReference type="STRING" id="1805281.AUJ77_02385"/>
<reference evidence="6 7" key="1">
    <citation type="journal article" date="2016" name="Environ. Microbiol.">
        <title>Genomic resolution of a cold subsurface aquifer community provides metabolic insights for novel microbes adapted to high CO concentrations.</title>
        <authorList>
            <person name="Probst A.J."/>
            <person name="Castelle C.J."/>
            <person name="Singh A."/>
            <person name="Brown C.T."/>
            <person name="Anantharaman K."/>
            <person name="Sharon I."/>
            <person name="Hug L.A."/>
            <person name="Burstein D."/>
            <person name="Emerson J.B."/>
            <person name="Thomas B.C."/>
            <person name="Banfield J.F."/>
        </authorList>
    </citation>
    <scope>NUCLEOTIDE SEQUENCE [LARGE SCALE GENOMIC DNA]</scope>
    <source>
        <strain evidence="6">CG1_02_43_90</strain>
    </source>
</reference>
<evidence type="ECO:0000256" key="2">
    <source>
        <dbReference type="ARBA" id="ARBA00009840"/>
    </source>
</evidence>
<keyword evidence="5" id="KW-1133">Transmembrane helix</keyword>
<evidence type="ECO:0000256" key="4">
    <source>
        <dbReference type="ARBA" id="ARBA00023172"/>
    </source>
</evidence>
<evidence type="ECO:0008006" key="8">
    <source>
        <dbReference type="Google" id="ProtNLM"/>
    </source>
</evidence>